<evidence type="ECO:0000256" key="2">
    <source>
        <dbReference type="ARBA" id="ARBA00006217"/>
    </source>
</evidence>
<reference evidence="9" key="1">
    <citation type="journal article" date="2019" name="Int. J. Syst. Evol. Microbiol.">
        <title>The Global Catalogue of Microorganisms (GCM) 10K type strain sequencing project: providing services to taxonomists for standard genome sequencing and annotation.</title>
        <authorList>
            <consortium name="The Broad Institute Genomics Platform"/>
            <consortium name="The Broad Institute Genome Sequencing Center for Infectious Disease"/>
            <person name="Wu L."/>
            <person name="Ma J."/>
        </authorList>
    </citation>
    <scope>NUCLEOTIDE SEQUENCE [LARGE SCALE GENOMIC DNA]</scope>
    <source>
        <strain evidence="9">NCAIM B.01391</strain>
    </source>
</reference>
<keyword evidence="4" id="KW-0479">Metal-binding</keyword>
<dbReference type="CDD" id="cd00884">
    <property type="entry name" value="beta_CA_cladeB"/>
    <property type="match status" value="1"/>
</dbReference>
<sequence length="241" mass="26412">MDEPSPQPQPFPQRLTEGYRAFLDDRFIREQSRYEKLAESGQTPKIMLIGCCDSRVSPEVIFDASPGEMFVVRNIANLIPPFSPDDQLHGTSAALEYGVQALKVEHIVVLGHGRCGGIKAFADDAQGPLSSGDFIGRWITLVEPAARRSGGRGRNETLDDYVERLALLSVQQSLANLRTFPCINILESKGRLHLHGAYFAVATGMLMLLDPQTGQFVPAVGEMPKKVQMIRCSEAEPESGG</sequence>
<dbReference type="PANTHER" id="PTHR11002">
    <property type="entry name" value="CARBONIC ANHYDRASE"/>
    <property type="match status" value="1"/>
</dbReference>
<dbReference type="SMART" id="SM00947">
    <property type="entry name" value="Pro_CA"/>
    <property type="match status" value="1"/>
</dbReference>
<dbReference type="InterPro" id="IPR001765">
    <property type="entry name" value="Carbonic_anhydrase"/>
</dbReference>
<dbReference type="Gene3D" id="3.40.1050.10">
    <property type="entry name" value="Carbonic anhydrase"/>
    <property type="match status" value="1"/>
</dbReference>
<dbReference type="RefSeq" id="WP_377799174.1">
    <property type="nucleotide sequence ID" value="NZ_JBHSLW010000019.1"/>
</dbReference>
<evidence type="ECO:0000313" key="8">
    <source>
        <dbReference type="EMBL" id="MFC5420678.1"/>
    </source>
</evidence>
<evidence type="ECO:0000256" key="1">
    <source>
        <dbReference type="ARBA" id="ARBA00001947"/>
    </source>
</evidence>
<evidence type="ECO:0000256" key="7">
    <source>
        <dbReference type="ARBA" id="ARBA00048348"/>
    </source>
</evidence>
<accession>A0ABW0IUY6</accession>
<evidence type="ECO:0000313" key="9">
    <source>
        <dbReference type="Proteomes" id="UP001596053"/>
    </source>
</evidence>
<protein>
    <recommendedName>
        <fullName evidence="3">carbonic anhydrase</fullName>
        <ecNumber evidence="3">4.2.1.1</ecNumber>
    </recommendedName>
</protein>
<keyword evidence="5" id="KW-0862">Zinc</keyword>
<evidence type="ECO:0000256" key="6">
    <source>
        <dbReference type="ARBA" id="ARBA00023239"/>
    </source>
</evidence>
<name>A0ABW0IUY6_9HYPH</name>
<dbReference type="EMBL" id="JBHSLW010000019">
    <property type="protein sequence ID" value="MFC5420678.1"/>
    <property type="molecule type" value="Genomic_DNA"/>
</dbReference>
<dbReference type="InterPro" id="IPR036874">
    <property type="entry name" value="Carbonic_anhydrase_sf"/>
</dbReference>
<proteinExistence type="inferred from homology"/>
<comment type="catalytic activity">
    <reaction evidence="7">
        <text>hydrogencarbonate + H(+) = CO2 + H2O</text>
        <dbReference type="Rhea" id="RHEA:10748"/>
        <dbReference type="ChEBI" id="CHEBI:15377"/>
        <dbReference type="ChEBI" id="CHEBI:15378"/>
        <dbReference type="ChEBI" id="CHEBI:16526"/>
        <dbReference type="ChEBI" id="CHEBI:17544"/>
        <dbReference type="EC" id="4.2.1.1"/>
    </reaction>
</comment>
<comment type="cofactor">
    <cofactor evidence="1">
        <name>Zn(2+)</name>
        <dbReference type="ChEBI" id="CHEBI:29105"/>
    </cofactor>
</comment>
<organism evidence="8 9">
    <name type="scientific">Bosea eneae</name>
    <dbReference type="NCBI Taxonomy" id="151454"/>
    <lineage>
        <taxon>Bacteria</taxon>
        <taxon>Pseudomonadati</taxon>
        <taxon>Pseudomonadota</taxon>
        <taxon>Alphaproteobacteria</taxon>
        <taxon>Hyphomicrobiales</taxon>
        <taxon>Boseaceae</taxon>
        <taxon>Bosea</taxon>
    </lineage>
</organism>
<evidence type="ECO:0000256" key="5">
    <source>
        <dbReference type="ARBA" id="ARBA00022833"/>
    </source>
</evidence>
<dbReference type="Pfam" id="PF00484">
    <property type="entry name" value="Pro_CA"/>
    <property type="match status" value="1"/>
</dbReference>
<dbReference type="InterPro" id="IPR045066">
    <property type="entry name" value="Beta_CA_cladeB"/>
</dbReference>
<comment type="similarity">
    <text evidence="2">Belongs to the beta-class carbonic anhydrase family.</text>
</comment>
<dbReference type="SUPFAM" id="SSF53056">
    <property type="entry name" value="beta-carbonic anhydrase, cab"/>
    <property type="match status" value="1"/>
</dbReference>
<dbReference type="EC" id="4.2.1.1" evidence="3"/>
<dbReference type="Proteomes" id="UP001596053">
    <property type="component" value="Unassembled WGS sequence"/>
</dbReference>
<dbReference type="GO" id="GO:0004089">
    <property type="term" value="F:carbonate dehydratase activity"/>
    <property type="evidence" value="ECO:0007669"/>
    <property type="project" value="UniProtKB-EC"/>
</dbReference>
<comment type="caution">
    <text evidence="8">The sequence shown here is derived from an EMBL/GenBank/DDBJ whole genome shotgun (WGS) entry which is preliminary data.</text>
</comment>
<evidence type="ECO:0000256" key="3">
    <source>
        <dbReference type="ARBA" id="ARBA00012925"/>
    </source>
</evidence>
<keyword evidence="6 8" id="KW-0456">Lyase</keyword>
<keyword evidence="9" id="KW-1185">Reference proteome</keyword>
<gene>
    <name evidence="8" type="ORF">ACFPOB_14015</name>
</gene>
<evidence type="ECO:0000256" key="4">
    <source>
        <dbReference type="ARBA" id="ARBA00022723"/>
    </source>
</evidence>
<dbReference type="PANTHER" id="PTHR11002:SF76">
    <property type="entry name" value="CARBONIC ANHYDRASE"/>
    <property type="match status" value="1"/>
</dbReference>